<feature type="non-terminal residue" evidence="1">
    <location>
        <position position="1"/>
    </location>
</feature>
<name>A0A1A7YIV7_9TELE</name>
<dbReference type="AlphaFoldDB" id="A0A1A7YIV7"/>
<evidence type="ECO:0000313" key="1">
    <source>
        <dbReference type="EMBL" id="SBP30171.1"/>
    </source>
</evidence>
<reference evidence="1" key="2">
    <citation type="submission" date="2016-06" db="EMBL/GenBank/DDBJ databases">
        <title>The genome of a short-lived fish provides insights into sex chromosome evolution and the genetic control of aging.</title>
        <authorList>
            <person name="Reichwald K."/>
            <person name="Felder M."/>
            <person name="Petzold A."/>
            <person name="Koch P."/>
            <person name="Groth M."/>
            <person name="Platzer M."/>
        </authorList>
    </citation>
    <scope>NUCLEOTIDE SEQUENCE</scope>
    <source>
        <tissue evidence="1">Brain</tissue>
    </source>
</reference>
<gene>
    <name evidence="1" type="primary">Nfu_g_1_023766</name>
</gene>
<organism evidence="1">
    <name type="scientific">Iconisemion striatum</name>
    <dbReference type="NCBI Taxonomy" id="60296"/>
    <lineage>
        <taxon>Eukaryota</taxon>
        <taxon>Metazoa</taxon>
        <taxon>Chordata</taxon>
        <taxon>Craniata</taxon>
        <taxon>Vertebrata</taxon>
        <taxon>Euteleostomi</taxon>
        <taxon>Actinopterygii</taxon>
        <taxon>Neopterygii</taxon>
        <taxon>Teleostei</taxon>
        <taxon>Neoteleostei</taxon>
        <taxon>Acanthomorphata</taxon>
        <taxon>Ovalentaria</taxon>
        <taxon>Atherinomorphae</taxon>
        <taxon>Cyprinodontiformes</taxon>
        <taxon>Nothobranchiidae</taxon>
        <taxon>Iconisemion</taxon>
    </lineage>
</organism>
<sequence>EAKNRGGTHVGLMLAPRFCLCVEGGSVASLCLWLGERTPTTLCGDPG</sequence>
<reference evidence="1" key="1">
    <citation type="submission" date="2016-05" db="EMBL/GenBank/DDBJ databases">
        <authorList>
            <person name="Lavstsen T."/>
            <person name="Jespersen J.S."/>
        </authorList>
    </citation>
    <scope>NUCLEOTIDE SEQUENCE</scope>
    <source>
        <tissue evidence="1">Brain</tissue>
    </source>
</reference>
<protein>
    <submittedName>
        <fullName evidence="1">Uncharacterized protein</fullName>
    </submittedName>
</protein>
<feature type="non-terminal residue" evidence="1">
    <location>
        <position position="47"/>
    </location>
</feature>
<dbReference type="EMBL" id="HADX01007939">
    <property type="protein sequence ID" value="SBP30171.1"/>
    <property type="molecule type" value="Transcribed_RNA"/>
</dbReference>
<proteinExistence type="predicted"/>
<accession>A0A1A7YIV7</accession>